<dbReference type="GO" id="GO:0016829">
    <property type="term" value="F:lyase activity"/>
    <property type="evidence" value="ECO:0007669"/>
    <property type="project" value="UniProtKB-KW"/>
</dbReference>
<name>A0A8J7MP44_9RHOB</name>
<reference evidence="3" key="1">
    <citation type="submission" date="2021-01" db="EMBL/GenBank/DDBJ databases">
        <title>Genome seq and assembly of Tabrizicola sp. KVB23.</title>
        <authorList>
            <person name="Chhetri G."/>
        </authorList>
    </citation>
    <scope>NUCLEOTIDE SEQUENCE</scope>
    <source>
        <strain evidence="3">KVB23</strain>
    </source>
</reference>
<evidence type="ECO:0000313" key="3">
    <source>
        <dbReference type="EMBL" id="MBL4928485.1"/>
    </source>
</evidence>
<dbReference type="GO" id="GO:0046872">
    <property type="term" value="F:metal ion binding"/>
    <property type="evidence" value="ECO:0007669"/>
    <property type="project" value="UniProtKB-KW"/>
</dbReference>
<keyword evidence="4" id="KW-1185">Reference proteome</keyword>
<dbReference type="AlphaFoldDB" id="A0A8J7MP44"/>
<dbReference type="Pfam" id="PF01903">
    <property type="entry name" value="CbiX"/>
    <property type="match status" value="1"/>
</dbReference>
<dbReference type="InterPro" id="IPR002762">
    <property type="entry name" value="CbiX-like"/>
</dbReference>
<proteinExistence type="predicted"/>
<dbReference type="RefSeq" id="WP_202660342.1">
    <property type="nucleotide sequence ID" value="NZ_JAESVP010000004.1"/>
</dbReference>
<evidence type="ECO:0000256" key="1">
    <source>
        <dbReference type="ARBA" id="ARBA00022723"/>
    </source>
</evidence>
<dbReference type="SUPFAM" id="SSF53800">
    <property type="entry name" value="Chelatase"/>
    <property type="match status" value="2"/>
</dbReference>
<evidence type="ECO:0000256" key="2">
    <source>
        <dbReference type="ARBA" id="ARBA00023239"/>
    </source>
</evidence>
<keyword evidence="2" id="KW-0456">Lyase</keyword>
<dbReference type="CDD" id="cd03416">
    <property type="entry name" value="CbiX_SirB_N"/>
    <property type="match status" value="1"/>
</dbReference>
<sequence>MEQPVLIVAHGQPSDPQPLAAEVGSLAARVAALLPGRHLGAATLAEPEALPAAIAAANKMAGRPGLVYPLFMAGGWFTRIHLPRKLAEAGGADWQVLEPMGCDPAIHQLALTIAKESGAEEVLLAAHGSGRSTAPAEIARHVAGLISMRLGLHSEAVFIDQPPRLSEATGLGPNAVCLPFFATGGGHVTEDIPAQLELAWFRGRILPPLGQDGRVPALIASAITAGRPICASACRWARDES</sequence>
<protein>
    <submittedName>
        <fullName evidence="3">Cobalamin biosynthesis protein CbiX</fullName>
    </submittedName>
</protein>
<dbReference type="EMBL" id="JAESVP010000004">
    <property type="protein sequence ID" value="MBL4928485.1"/>
    <property type="molecule type" value="Genomic_DNA"/>
</dbReference>
<comment type="caution">
    <text evidence="3">The sequence shown here is derived from an EMBL/GenBank/DDBJ whole genome shotgun (WGS) entry which is preliminary data.</text>
</comment>
<evidence type="ECO:0000313" key="4">
    <source>
        <dbReference type="Proteomes" id="UP000619033"/>
    </source>
</evidence>
<dbReference type="Gene3D" id="3.40.50.1400">
    <property type="match status" value="2"/>
</dbReference>
<organism evidence="3 4">
    <name type="scientific">Fuscibacter oryzae</name>
    <dbReference type="NCBI Taxonomy" id="2803939"/>
    <lineage>
        <taxon>Bacteria</taxon>
        <taxon>Pseudomonadati</taxon>
        <taxon>Pseudomonadota</taxon>
        <taxon>Alphaproteobacteria</taxon>
        <taxon>Rhodobacterales</taxon>
        <taxon>Paracoccaceae</taxon>
        <taxon>Fuscibacter</taxon>
    </lineage>
</organism>
<gene>
    <name evidence="3" type="ORF">JI744_10255</name>
</gene>
<keyword evidence="1" id="KW-0479">Metal-binding</keyword>
<dbReference type="Proteomes" id="UP000619033">
    <property type="component" value="Unassembled WGS sequence"/>
</dbReference>
<accession>A0A8J7MP44</accession>